<protein>
    <submittedName>
        <fullName evidence="1">Uncharacterized protein</fullName>
    </submittedName>
</protein>
<reference evidence="1" key="1">
    <citation type="submission" date="2021-02" db="EMBL/GenBank/DDBJ databases">
        <authorList>
            <person name="Dougan E. K."/>
            <person name="Rhodes N."/>
            <person name="Thang M."/>
            <person name="Chan C."/>
        </authorList>
    </citation>
    <scope>NUCLEOTIDE SEQUENCE</scope>
</reference>
<sequence>MRRRGPPPELNPTLLEGAPRDLVAEYAENQGLGCAEALAELKKAGQRWKASEKALRAELAAGEAGSPEAAASTAAAASTVAADVETKVQEQPKSPAVGESDLAMWAEWLGGVLCCCFQRDGH</sequence>
<dbReference type="AlphaFoldDB" id="A0A812TPT6"/>
<gene>
    <name evidence="1" type="ORF">SNAT2548_LOCUS29809</name>
</gene>
<proteinExistence type="predicted"/>
<dbReference type="Proteomes" id="UP000604046">
    <property type="component" value="Unassembled WGS sequence"/>
</dbReference>
<comment type="caution">
    <text evidence="1">The sequence shown here is derived from an EMBL/GenBank/DDBJ whole genome shotgun (WGS) entry which is preliminary data.</text>
</comment>
<accession>A0A812TPT6</accession>
<evidence type="ECO:0000313" key="1">
    <source>
        <dbReference type="EMBL" id="CAE7531992.1"/>
    </source>
</evidence>
<name>A0A812TPT6_9DINO</name>
<organism evidence="1 2">
    <name type="scientific">Symbiodinium natans</name>
    <dbReference type="NCBI Taxonomy" id="878477"/>
    <lineage>
        <taxon>Eukaryota</taxon>
        <taxon>Sar</taxon>
        <taxon>Alveolata</taxon>
        <taxon>Dinophyceae</taxon>
        <taxon>Suessiales</taxon>
        <taxon>Symbiodiniaceae</taxon>
        <taxon>Symbiodinium</taxon>
    </lineage>
</organism>
<evidence type="ECO:0000313" key="2">
    <source>
        <dbReference type="Proteomes" id="UP000604046"/>
    </source>
</evidence>
<keyword evidence="2" id="KW-1185">Reference proteome</keyword>
<dbReference type="EMBL" id="CAJNDS010002577">
    <property type="protein sequence ID" value="CAE7531992.1"/>
    <property type="molecule type" value="Genomic_DNA"/>
</dbReference>